<keyword evidence="1" id="KW-0472">Membrane</keyword>
<dbReference type="STRING" id="551995.SAMN05192574_101695"/>
<proteinExistence type="predicted"/>
<dbReference type="Pfam" id="PF03703">
    <property type="entry name" value="bPH_2"/>
    <property type="match status" value="1"/>
</dbReference>
<feature type="transmembrane region" description="Helical" evidence="1">
    <location>
        <begin position="46"/>
        <end position="63"/>
    </location>
</feature>
<evidence type="ECO:0000313" key="3">
    <source>
        <dbReference type="EMBL" id="SEM75081.1"/>
    </source>
</evidence>
<evidence type="ECO:0000256" key="1">
    <source>
        <dbReference type="SAM" id="Phobius"/>
    </source>
</evidence>
<dbReference type="InterPro" id="IPR005182">
    <property type="entry name" value="YdbS-like_PH"/>
</dbReference>
<evidence type="ECO:0000259" key="2">
    <source>
        <dbReference type="Pfam" id="PF03703"/>
    </source>
</evidence>
<evidence type="ECO:0000313" key="4">
    <source>
        <dbReference type="Proteomes" id="UP000198942"/>
    </source>
</evidence>
<feature type="transmembrane region" description="Helical" evidence="1">
    <location>
        <begin position="21"/>
        <end position="40"/>
    </location>
</feature>
<dbReference type="PANTHER" id="PTHR34473:SF2">
    <property type="entry name" value="UPF0699 TRANSMEMBRANE PROTEIN YDBT"/>
    <property type="match status" value="1"/>
</dbReference>
<keyword evidence="4" id="KW-1185">Reference proteome</keyword>
<feature type="domain" description="YdbS-like PH" evidence="2">
    <location>
        <begin position="65"/>
        <end position="134"/>
    </location>
</feature>
<reference evidence="4" key="1">
    <citation type="submission" date="2016-10" db="EMBL/GenBank/DDBJ databases">
        <authorList>
            <person name="Varghese N."/>
            <person name="Submissions S."/>
        </authorList>
    </citation>
    <scope>NUCLEOTIDE SEQUENCE [LARGE SCALE GENOMIC DNA]</scope>
    <source>
        <strain evidence="4">Gh-48</strain>
    </source>
</reference>
<organism evidence="3 4">
    <name type="scientific">Mucilaginibacter gossypiicola</name>
    <dbReference type="NCBI Taxonomy" id="551995"/>
    <lineage>
        <taxon>Bacteria</taxon>
        <taxon>Pseudomonadati</taxon>
        <taxon>Bacteroidota</taxon>
        <taxon>Sphingobacteriia</taxon>
        <taxon>Sphingobacteriales</taxon>
        <taxon>Sphingobacteriaceae</taxon>
        <taxon>Mucilaginibacter</taxon>
    </lineage>
</organism>
<dbReference type="OrthoDB" id="793280at2"/>
<keyword evidence="1" id="KW-0812">Transmembrane</keyword>
<gene>
    <name evidence="3" type="ORF">SAMN05192574_101695</name>
</gene>
<keyword evidence="1" id="KW-1133">Transmembrane helix</keyword>
<dbReference type="PANTHER" id="PTHR34473">
    <property type="entry name" value="UPF0699 TRANSMEMBRANE PROTEIN YDBS"/>
    <property type="match status" value="1"/>
</dbReference>
<protein>
    <submittedName>
        <fullName evidence="3">PH domain-containing protein</fullName>
    </submittedName>
</protein>
<sequence>METSDFTPPETLLIRPAATFAFMRIFGYLVTAIVILLLAWRFWPGLTWFSLTAILMAAYRYWYIRHIKYLITAEYLQICQGLIFKRVDTVELFRIKDYVLIQPVWLQIMRLMDLNLKTTDPENRNLWLRGIPCSDLVETLRELVLATRRNNGVYELN</sequence>
<name>A0A1H8AW86_9SPHI</name>
<dbReference type="RefSeq" id="WP_143065072.1">
    <property type="nucleotide sequence ID" value="NZ_FOCL01000001.1"/>
</dbReference>
<dbReference type="Proteomes" id="UP000198942">
    <property type="component" value="Unassembled WGS sequence"/>
</dbReference>
<accession>A0A1H8AW86</accession>
<dbReference type="EMBL" id="FOCL01000001">
    <property type="protein sequence ID" value="SEM75081.1"/>
    <property type="molecule type" value="Genomic_DNA"/>
</dbReference>
<dbReference type="AlphaFoldDB" id="A0A1H8AW86"/>